<evidence type="ECO:0000313" key="9">
    <source>
        <dbReference type="EMBL" id="KXZ53106.1"/>
    </source>
</evidence>
<evidence type="ECO:0000259" key="8">
    <source>
        <dbReference type="Pfam" id="PF00350"/>
    </source>
</evidence>
<dbReference type="PANTHER" id="PTHR10465">
    <property type="entry name" value="TRANSMEMBRANE GTPASE FZO1"/>
    <property type="match status" value="1"/>
</dbReference>
<organism evidence="9 10">
    <name type="scientific">Gonium pectorale</name>
    <name type="common">Green alga</name>
    <dbReference type="NCBI Taxonomy" id="33097"/>
    <lineage>
        <taxon>Eukaryota</taxon>
        <taxon>Viridiplantae</taxon>
        <taxon>Chlorophyta</taxon>
        <taxon>core chlorophytes</taxon>
        <taxon>Chlorophyceae</taxon>
        <taxon>CS clade</taxon>
        <taxon>Chlamydomonadales</taxon>
        <taxon>Volvocaceae</taxon>
        <taxon>Gonium</taxon>
    </lineage>
</organism>
<dbReference type="GO" id="GO:0005525">
    <property type="term" value="F:GTP binding"/>
    <property type="evidence" value="ECO:0007669"/>
    <property type="project" value="UniProtKB-KW"/>
</dbReference>
<evidence type="ECO:0000256" key="1">
    <source>
        <dbReference type="ARBA" id="ARBA00004370"/>
    </source>
</evidence>
<feature type="compositionally biased region" description="Low complexity" evidence="7">
    <location>
        <begin position="1206"/>
        <end position="1215"/>
    </location>
</feature>
<dbReference type="Gene3D" id="3.40.50.300">
    <property type="entry name" value="P-loop containing nucleotide triphosphate hydrolases"/>
    <property type="match status" value="1"/>
</dbReference>
<reference evidence="10" key="1">
    <citation type="journal article" date="2016" name="Nat. Commun.">
        <title>The Gonium pectorale genome demonstrates co-option of cell cycle regulation during the evolution of multicellularity.</title>
        <authorList>
            <person name="Hanschen E.R."/>
            <person name="Marriage T.N."/>
            <person name="Ferris P.J."/>
            <person name="Hamaji T."/>
            <person name="Toyoda A."/>
            <person name="Fujiyama A."/>
            <person name="Neme R."/>
            <person name="Noguchi H."/>
            <person name="Minakuchi Y."/>
            <person name="Suzuki M."/>
            <person name="Kawai-Toyooka H."/>
            <person name="Smith D.R."/>
            <person name="Sparks H."/>
            <person name="Anderson J."/>
            <person name="Bakaric R."/>
            <person name="Luria V."/>
            <person name="Karger A."/>
            <person name="Kirschner M.W."/>
            <person name="Durand P.M."/>
            <person name="Michod R.E."/>
            <person name="Nozaki H."/>
            <person name="Olson B.J."/>
        </authorList>
    </citation>
    <scope>NUCLEOTIDE SEQUENCE [LARGE SCALE GENOMIC DNA]</scope>
    <source>
        <strain evidence="10">NIES-2863</strain>
    </source>
</reference>
<evidence type="ECO:0000256" key="3">
    <source>
        <dbReference type="ARBA" id="ARBA00022801"/>
    </source>
</evidence>
<dbReference type="GO" id="GO:0003924">
    <property type="term" value="F:GTPase activity"/>
    <property type="evidence" value="ECO:0007669"/>
    <property type="project" value="InterPro"/>
</dbReference>
<keyword evidence="5" id="KW-0472">Membrane</keyword>
<dbReference type="CDD" id="cd00882">
    <property type="entry name" value="Ras_like_GTPase"/>
    <property type="match status" value="1"/>
</dbReference>
<keyword evidence="2" id="KW-0547">Nucleotide-binding</keyword>
<feature type="region of interest" description="Disordered" evidence="7">
    <location>
        <begin position="361"/>
        <end position="395"/>
    </location>
</feature>
<accession>A0A150GTB2</accession>
<evidence type="ECO:0000256" key="6">
    <source>
        <dbReference type="SAM" id="Coils"/>
    </source>
</evidence>
<feature type="compositionally biased region" description="Low complexity" evidence="7">
    <location>
        <begin position="361"/>
        <end position="380"/>
    </location>
</feature>
<dbReference type="PANTHER" id="PTHR10465:SF0">
    <property type="entry name" value="SARCALUMENIN"/>
    <property type="match status" value="1"/>
</dbReference>
<dbReference type="GO" id="GO:0051646">
    <property type="term" value="P:mitochondrion localization"/>
    <property type="evidence" value="ECO:0007669"/>
    <property type="project" value="TreeGrafter"/>
</dbReference>
<feature type="compositionally biased region" description="Low complexity" evidence="7">
    <location>
        <begin position="166"/>
        <end position="188"/>
    </location>
</feature>
<name>A0A150GTB2_GONPE</name>
<dbReference type="InterPro" id="IPR027094">
    <property type="entry name" value="Mitofusin_fam"/>
</dbReference>
<evidence type="ECO:0000256" key="5">
    <source>
        <dbReference type="ARBA" id="ARBA00023136"/>
    </source>
</evidence>
<dbReference type="AlphaFoldDB" id="A0A150GTB2"/>
<feature type="region of interest" description="Disordered" evidence="7">
    <location>
        <begin position="911"/>
        <end position="946"/>
    </location>
</feature>
<evidence type="ECO:0000256" key="4">
    <source>
        <dbReference type="ARBA" id="ARBA00023134"/>
    </source>
</evidence>
<gene>
    <name evidence="9" type="ORF">GPECTOR_8g96</name>
</gene>
<dbReference type="OrthoDB" id="9984778at2759"/>
<keyword evidence="3" id="KW-0378">Hydrolase</keyword>
<evidence type="ECO:0000313" key="10">
    <source>
        <dbReference type="Proteomes" id="UP000075714"/>
    </source>
</evidence>
<feature type="compositionally biased region" description="Pro residues" evidence="7">
    <location>
        <begin position="329"/>
        <end position="340"/>
    </location>
</feature>
<dbReference type="SUPFAM" id="SSF52540">
    <property type="entry name" value="P-loop containing nucleoside triphosphate hydrolases"/>
    <property type="match status" value="1"/>
</dbReference>
<keyword evidence="6" id="KW-0175">Coiled coil</keyword>
<dbReference type="Proteomes" id="UP000075714">
    <property type="component" value="Unassembled WGS sequence"/>
</dbReference>
<keyword evidence="4" id="KW-0342">GTP-binding</keyword>
<feature type="region of interest" description="Disordered" evidence="7">
    <location>
        <begin position="326"/>
        <end position="347"/>
    </location>
</feature>
<keyword evidence="10" id="KW-1185">Reference proteome</keyword>
<feature type="region of interest" description="Disordered" evidence="7">
    <location>
        <begin position="166"/>
        <end position="193"/>
    </location>
</feature>
<dbReference type="Pfam" id="PF00350">
    <property type="entry name" value="Dynamin_N"/>
    <property type="match status" value="1"/>
</dbReference>
<feature type="coiled-coil region" evidence="6">
    <location>
        <begin position="510"/>
        <end position="551"/>
    </location>
</feature>
<dbReference type="GO" id="GO:0008053">
    <property type="term" value="P:mitochondrial fusion"/>
    <property type="evidence" value="ECO:0007669"/>
    <property type="project" value="TreeGrafter"/>
</dbReference>
<dbReference type="EMBL" id="LSYV01000009">
    <property type="protein sequence ID" value="KXZ53106.1"/>
    <property type="molecule type" value="Genomic_DNA"/>
</dbReference>
<evidence type="ECO:0000256" key="2">
    <source>
        <dbReference type="ARBA" id="ARBA00022741"/>
    </source>
</evidence>
<dbReference type="GO" id="GO:0005741">
    <property type="term" value="C:mitochondrial outer membrane"/>
    <property type="evidence" value="ECO:0007669"/>
    <property type="project" value="TreeGrafter"/>
</dbReference>
<feature type="compositionally biased region" description="Low complexity" evidence="7">
    <location>
        <begin position="932"/>
        <end position="941"/>
    </location>
</feature>
<feature type="region of interest" description="Disordered" evidence="7">
    <location>
        <begin position="1170"/>
        <end position="1215"/>
    </location>
</feature>
<sequence length="1215" mass="125773">MASASAAAGGLATTRKSIDDLLHGVGDLLADLTDSGHAVSEDPDDNEEARRLIDVELQRFWKSYYELKRRHDENTLSVAVLALTKSGKSTLLNALMGTEVLPMNNVPETARICRIVHDATAREPVLREEPPPGRSPAAAAAASAAATTVRGEAAVRARLQQLNSAARSHGHGAVSAGSGPLSPQSSGSLSGGGADCGGGASLASSVLHISAQLRALEGFGPELGRVMLLDTPGPNEAGEEQLKYQVERLLEGVDCVLYLLDYTKLKTAEEEGLFRRLRAINPQLVARLSSRLFFVINKVDASETSEGLDPDEVRNYVADLVTRQLGAQPQPPSPRPPPPASALSSTASGALPAAASGALPAAASPAPAAPSSPFSRSSGGSADGGAPPPFRPHPDQVLLLSARNALLARLVLSGRASPDALRRFSRLAFGAFGGGAIMGGGPGRGAAAGPSTEQIRSAAGCLLEGSGILDLEGRVLTFLAAHAGSVKLLATADDTARLLAEVRNVALACHSCLQRNVEALRSQAEAVRAELAEASAAFEEVRSRADAVQAEVVAEIKAHLNTLRRRLFTQIVQTLDPDGRSAASAPASAATAAAAPSFWPRVREKFLSLFTATSAGLPPQGPHGGACSGPSLVSEARSRSREELQALLLDLHDDLMGQIHSEVYDFWGVLEACAASRHSELLGSLNRHLAALSRRVEGAVSEALGVTLAPADIRLRPPSAEQLHSDVQELIDKGIRESTEKHIRVGTRTTTERVLRQPSGPPSLCRWGGYWEDVPRTRTVVETYTATVYSLQPDEIANHFIGLVDGAVTASERALGSYVGEMVERQLSAARERLRDYGDRYLGAMNAALAASSRGAECRSAALAAVEGYLSRLELLTSRVETAQRDAEAVVPGGAAGLMDEVEVYDDDDEEYGREYGSDGAAPEVPAEEAEYGAAGPSSETQEPELELELKQEAADAAPAGSELTPFAAVGAAEAAVVEAGDCVDVVPLPADGSTSAIPDIDEVATDDHAVPAAAADDACAPMKVEEPAKEVESDGTAEGGSCAEAVPSLQCLAGAAVEAPPQLPATADATMEEPSAQETVDGDGFGNSAGPAAVCSASVQPCLASPPASSAPLAPFSAVPFDYGRAFLEAMSSSEMGQGSLAGGLGGGHAQHDEHLTMIPLSADVEGGVEGSLEGAVRRGSSGGLDSPHSGSSEDWQLVEEGAGEAEAAQPRRA</sequence>
<comment type="subcellular location">
    <subcellularLocation>
        <location evidence="1">Membrane</location>
    </subcellularLocation>
</comment>
<dbReference type="InterPro" id="IPR045063">
    <property type="entry name" value="Dynamin_N"/>
</dbReference>
<comment type="caution">
    <text evidence="9">The sequence shown here is derived from an EMBL/GenBank/DDBJ whole genome shotgun (WGS) entry which is preliminary data.</text>
</comment>
<proteinExistence type="predicted"/>
<evidence type="ECO:0000256" key="7">
    <source>
        <dbReference type="SAM" id="MobiDB-lite"/>
    </source>
</evidence>
<protein>
    <recommendedName>
        <fullName evidence="8">Dynamin N-terminal domain-containing protein</fullName>
    </recommendedName>
</protein>
<feature type="domain" description="Dynamin N-terminal" evidence="8">
    <location>
        <begin position="79"/>
        <end position="298"/>
    </location>
</feature>
<dbReference type="InterPro" id="IPR027417">
    <property type="entry name" value="P-loop_NTPase"/>
</dbReference>